<name>A0AA87ZZM5_FICCA</name>
<protein>
    <submittedName>
        <fullName evidence="1">Uncharacterized protein</fullName>
    </submittedName>
</protein>
<dbReference type="EMBL" id="BTGU01000015">
    <property type="protein sequence ID" value="GMN42785.1"/>
    <property type="molecule type" value="Genomic_DNA"/>
</dbReference>
<keyword evidence="2" id="KW-1185">Reference proteome</keyword>
<evidence type="ECO:0000313" key="2">
    <source>
        <dbReference type="Proteomes" id="UP001187192"/>
    </source>
</evidence>
<dbReference type="Proteomes" id="UP001187192">
    <property type="component" value="Unassembled WGS sequence"/>
</dbReference>
<accession>A0AA87ZZM5</accession>
<gene>
    <name evidence="1" type="ORF">TIFTF001_011994</name>
</gene>
<organism evidence="1 2">
    <name type="scientific">Ficus carica</name>
    <name type="common">Common fig</name>
    <dbReference type="NCBI Taxonomy" id="3494"/>
    <lineage>
        <taxon>Eukaryota</taxon>
        <taxon>Viridiplantae</taxon>
        <taxon>Streptophyta</taxon>
        <taxon>Embryophyta</taxon>
        <taxon>Tracheophyta</taxon>
        <taxon>Spermatophyta</taxon>
        <taxon>Magnoliopsida</taxon>
        <taxon>eudicotyledons</taxon>
        <taxon>Gunneridae</taxon>
        <taxon>Pentapetalae</taxon>
        <taxon>rosids</taxon>
        <taxon>fabids</taxon>
        <taxon>Rosales</taxon>
        <taxon>Moraceae</taxon>
        <taxon>Ficeae</taxon>
        <taxon>Ficus</taxon>
    </lineage>
</organism>
<comment type="caution">
    <text evidence="1">The sequence shown here is derived from an EMBL/GenBank/DDBJ whole genome shotgun (WGS) entry which is preliminary data.</text>
</comment>
<sequence length="41" mass="4691">MRKQHSGRLNLFWEADVTEPMTMSALASGLILTWQASRIFP</sequence>
<proteinExistence type="predicted"/>
<evidence type="ECO:0000313" key="1">
    <source>
        <dbReference type="EMBL" id="GMN42785.1"/>
    </source>
</evidence>
<dbReference type="AlphaFoldDB" id="A0AA87ZZM5"/>
<feature type="non-terminal residue" evidence="1">
    <location>
        <position position="41"/>
    </location>
</feature>
<reference evidence="1" key="1">
    <citation type="submission" date="2023-07" db="EMBL/GenBank/DDBJ databases">
        <title>draft genome sequence of fig (Ficus carica).</title>
        <authorList>
            <person name="Takahashi T."/>
            <person name="Nishimura K."/>
        </authorList>
    </citation>
    <scope>NUCLEOTIDE SEQUENCE</scope>
</reference>